<dbReference type="Pfam" id="PF08447">
    <property type="entry name" value="PAS_3"/>
    <property type="match status" value="1"/>
</dbReference>
<dbReference type="Gene3D" id="3.30.450.20">
    <property type="entry name" value="PAS domain"/>
    <property type="match status" value="1"/>
</dbReference>
<evidence type="ECO:0000313" key="3">
    <source>
        <dbReference type="Proteomes" id="UP000437748"/>
    </source>
</evidence>
<dbReference type="NCBIfam" id="TIGR00229">
    <property type="entry name" value="sensory_box"/>
    <property type="match status" value="1"/>
</dbReference>
<sequence length="455" mass="52212">MKNKIEPINQEVEFGFEEIFFSLTDKKGIIVDGNNVFIRVSGYQKEELISKPHNIIRHPDMPKCVFELLWKKIQADQPIVAYVKNMNVEGKFYWVLSTVIPIKDGYLSIRIKPQSPFLNVVKELYPLLLEKEKKEGMKAAYALLMEKLLEHNFETYESFMVRALSNEILTNRKLIQFAPLNIEGLGIKNPIYKEISRSFGKNSKQFNVVLDKIKSIIEFAPNLKSKTDSILLSCNKLDYISLNMSINSGNLGQETASVSIISREFQSMVSIIRGLVKKFQDNSIKLRSEIEIIEFESMYSFLQIKTIELFFNEFFNMEKDNDGEPTENSESSRKNLRILFAQLIQSINLNAIKALEKSSSSCKGLLDISNLLKGKIFSLEITKDLSKIEISRNKRIEGYFDNQIQDIQNFISGNKDNIGNIQEMTSAAANEIKNIIDSMKQINNYISSVNKKLQN</sequence>
<dbReference type="SUPFAM" id="SSF55785">
    <property type="entry name" value="PYP-like sensor domain (PAS domain)"/>
    <property type="match status" value="1"/>
</dbReference>
<gene>
    <name evidence="2" type="ORF">GCL60_15265</name>
</gene>
<comment type="caution">
    <text evidence="2">The sequence shown here is derived from an EMBL/GenBank/DDBJ whole genome shotgun (WGS) entry which is preliminary data.</text>
</comment>
<reference evidence="2 3" key="1">
    <citation type="submission" date="2019-10" db="EMBL/GenBank/DDBJ databases">
        <title>New species of Slilvanegrellaceae.</title>
        <authorList>
            <person name="Pitt A."/>
            <person name="Hahn M.W."/>
        </authorList>
    </citation>
    <scope>NUCLEOTIDE SEQUENCE [LARGE SCALE GENOMIC DNA]</scope>
    <source>
        <strain evidence="2 3">SP-Ram-0.45-NSY-1</strain>
    </source>
</reference>
<feature type="domain" description="PAS" evidence="1">
    <location>
        <begin position="23"/>
        <end position="76"/>
    </location>
</feature>
<evidence type="ECO:0000259" key="1">
    <source>
        <dbReference type="PROSITE" id="PS50112"/>
    </source>
</evidence>
<dbReference type="Proteomes" id="UP000437748">
    <property type="component" value="Unassembled WGS sequence"/>
</dbReference>
<accession>A0A6N6VS79</accession>
<keyword evidence="3" id="KW-1185">Reference proteome</keyword>
<dbReference type="AlphaFoldDB" id="A0A6N6VS79"/>
<organism evidence="2 3">
    <name type="scientific">Silvanigrella paludirubra</name>
    <dbReference type="NCBI Taxonomy" id="2499159"/>
    <lineage>
        <taxon>Bacteria</taxon>
        <taxon>Pseudomonadati</taxon>
        <taxon>Bdellovibrionota</taxon>
        <taxon>Oligoflexia</taxon>
        <taxon>Silvanigrellales</taxon>
        <taxon>Silvanigrellaceae</taxon>
        <taxon>Silvanigrella</taxon>
    </lineage>
</organism>
<dbReference type="CDD" id="cd00130">
    <property type="entry name" value="PAS"/>
    <property type="match status" value="1"/>
</dbReference>
<dbReference type="EMBL" id="WFLM01000006">
    <property type="protein sequence ID" value="KAB8036486.1"/>
    <property type="molecule type" value="Genomic_DNA"/>
</dbReference>
<protein>
    <submittedName>
        <fullName evidence="2">PAS domain S-box protein</fullName>
    </submittedName>
</protein>
<evidence type="ECO:0000313" key="2">
    <source>
        <dbReference type="EMBL" id="KAB8036486.1"/>
    </source>
</evidence>
<proteinExistence type="predicted"/>
<dbReference type="InterPro" id="IPR013655">
    <property type="entry name" value="PAS_fold_3"/>
</dbReference>
<dbReference type="OrthoDB" id="5287651at2"/>
<dbReference type="InterPro" id="IPR000014">
    <property type="entry name" value="PAS"/>
</dbReference>
<dbReference type="RefSeq" id="WP_153421613.1">
    <property type="nucleotide sequence ID" value="NZ_WFLM01000006.1"/>
</dbReference>
<dbReference type="PROSITE" id="PS50112">
    <property type="entry name" value="PAS"/>
    <property type="match status" value="1"/>
</dbReference>
<dbReference type="InterPro" id="IPR035965">
    <property type="entry name" value="PAS-like_dom_sf"/>
</dbReference>
<name>A0A6N6VS79_9BACT</name>